<evidence type="ECO:0000259" key="1">
    <source>
        <dbReference type="PROSITE" id="PS50887"/>
    </source>
</evidence>
<reference evidence="2 3" key="1">
    <citation type="journal article" date="2012" name="J. Bacteriol.">
        <title>Genome of Bacillus macauensis ZFHKF-1, a Long-Chain-Forming Bacterium.</title>
        <authorList>
            <person name="Cai L."/>
            <person name="Zhang T."/>
        </authorList>
    </citation>
    <scope>NUCLEOTIDE SEQUENCE [LARGE SCALE GENOMIC DNA]</scope>
    <source>
        <strain evidence="2 3">ZFHKF-1</strain>
    </source>
</reference>
<dbReference type="CDD" id="cd01949">
    <property type="entry name" value="GGDEF"/>
    <property type="match status" value="1"/>
</dbReference>
<dbReference type="Proteomes" id="UP000004080">
    <property type="component" value="Unassembled WGS sequence"/>
</dbReference>
<dbReference type="NCBIfam" id="TIGR00254">
    <property type="entry name" value="GGDEF"/>
    <property type="match status" value="1"/>
</dbReference>
<dbReference type="Pfam" id="PF00990">
    <property type="entry name" value="GGDEF"/>
    <property type="match status" value="1"/>
</dbReference>
<keyword evidence="3" id="KW-1185">Reference proteome</keyword>
<dbReference type="Gene3D" id="3.30.70.270">
    <property type="match status" value="1"/>
</dbReference>
<dbReference type="GO" id="GO:1902201">
    <property type="term" value="P:negative regulation of bacterial-type flagellum-dependent cell motility"/>
    <property type="evidence" value="ECO:0007669"/>
    <property type="project" value="TreeGrafter"/>
</dbReference>
<dbReference type="PANTHER" id="PTHR45138:SF6">
    <property type="entry name" value="DIGUANYLATE CYCLASE DGCN"/>
    <property type="match status" value="1"/>
</dbReference>
<accession>I8AGL8</accession>
<dbReference type="InterPro" id="IPR029787">
    <property type="entry name" value="Nucleotide_cyclase"/>
</dbReference>
<dbReference type="GO" id="GO:0043709">
    <property type="term" value="P:cell adhesion involved in single-species biofilm formation"/>
    <property type="evidence" value="ECO:0007669"/>
    <property type="project" value="TreeGrafter"/>
</dbReference>
<evidence type="ECO:0000313" key="2">
    <source>
        <dbReference type="EMBL" id="EIT84534.1"/>
    </source>
</evidence>
<dbReference type="SMART" id="SM00267">
    <property type="entry name" value="GGDEF"/>
    <property type="match status" value="1"/>
</dbReference>
<dbReference type="eggNOG" id="COG2199">
    <property type="taxonomic scope" value="Bacteria"/>
</dbReference>
<dbReference type="GO" id="GO:0005886">
    <property type="term" value="C:plasma membrane"/>
    <property type="evidence" value="ECO:0007669"/>
    <property type="project" value="TreeGrafter"/>
</dbReference>
<comment type="caution">
    <text evidence="2">The sequence shown here is derived from an EMBL/GenBank/DDBJ whole genome shotgun (WGS) entry which is preliminary data.</text>
</comment>
<dbReference type="PATRIC" id="fig|1196324.3.peg.2950"/>
<gene>
    <name evidence="2" type="ORF">A374_14430</name>
</gene>
<organism evidence="2 3">
    <name type="scientific">Fictibacillus macauensis ZFHKF-1</name>
    <dbReference type="NCBI Taxonomy" id="1196324"/>
    <lineage>
        <taxon>Bacteria</taxon>
        <taxon>Bacillati</taxon>
        <taxon>Bacillota</taxon>
        <taxon>Bacilli</taxon>
        <taxon>Bacillales</taxon>
        <taxon>Fictibacillaceae</taxon>
        <taxon>Fictibacillus</taxon>
    </lineage>
</organism>
<name>I8AGL8_9BACL</name>
<dbReference type="EMBL" id="AKKV01000031">
    <property type="protein sequence ID" value="EIT84534.1"/>
    <property type="molecule type" value="Genomic_DNA"/>
</dbReference>
<dbReference type="STRING" id="1196324.A374_14430"/>
<dbReference type="AlphaFoldDB" id="I8AGL8"/>
<protein>
    <submittedName>
        <fullName evidence="2">Sensory box histidine kinase</fullName>
    </submittedName>
</protein>
<keyword evidence="2" id="KW-0808">Transferase</keyword>
<dbReference type="SUPFAM" id="SSF55073">
    <property type="entry name" value="Nucleotide cyclase"/>
    <property type="match status" value="1"/>
</dbReference>
<dbReference type="PANTHER" id="PTHR45138">
    <property type="entry name" value="REGULATORY COMPONENTS OF SENSORY TRANSDUCTION SYSTEM"/>
    <property type="match status" value="1"/>
</dbReference>
<dbReference type="OrthoDB" id="9759607at2"/>
<dbReference type="InterPro" id="IPR000160">
    <property type="entry name" value="GGDEF_dom"/>
</dbReference>
<sequence length="339" mass="39809">MCDRKPKGKIIHVQAYQFFITFWQRISMMIADDEIARLKKRLYTRQRSSITHIIQLQEEYLRGIPSFRPYVTFMDETYKAHLETLLTEIMNSAFLSEQEFTCCLKQTEKSGYERGYYFAGQKKIPHQEFPVVARSLQLVAGQAVRQLLQDETPEVRLLIFDRWGQMMNALMYGAISGYFNKHYKEIQEISLRDPLTNLYNRRHFYQEVARMVSRAQATNEPLSLVMIDINRFKLLNDHYGHLRGDEILKKIADAAAELAIEFGFRFGGDEFVFLLPNTTEHDAGRLAAQLEARVRKWDDTVSLAYGAVELHHDADREIHSYLHKADQRMYANKKQYEKT</sequence>
<dbReference type="InterPro" id="IPR050469">
    <property type="entry name" value="Diguanylate_Cyclase"/>
</dbReference>
<feature type="domain" description="GGDEF" evidence="1">
    <location>
        <begin position="220"/>
        <end position="339"/>
    </location>
</feature>
<dbReference type="PROSITE" id="PS50887">
    <property type="entry name" value="GGDEF"/>
    <property type="match status" value="1"/>
</dbReference>
<keyword evidence="2" id="KW-0418">Kinase</keyword>
<dbReference type="GO" id="GO:0052621">
    <property type="term" value="F:diguanylate cyclase activity"/>
    <property type="evidence" value="ECO:0007669"/>
    <property type="project" value="TreeGrafter"/>
</dbReference>
<proteinExistence type="predicted"/>
<dbReference type="InterPro" id="IPR043128">
    <property type="entry name" value="Rev_trsase/Diguanyl_cyclase"/>
</dbReference>
<dbReference type="RefSeq" id="WP_007202964.1">
    <property type="nucleotide sequence ID" value="NZ_AKKV01000031.1"/>
</dbReference>
<evidence type="ECO:0000313" key="3">
    <source>
        <dbReference type="Proteomes" id="UP000004080"/>
    </source>
</evidence>
<dbReference type="GO" id="GO:0016301">
    <property type="term" value="F:kinase activity"/>
    <property type="evidence" value="ECO:0007669"/>
    <property type="project" value="UniProtKB-KW"/>
</dbReference>